<protein>
    <submittedName>
        <fullName evidence="1">Uncharacterized protein</fullName>
    </submittedName>
</protein>
<dbReference type="EMBL" id="JAUDCG010000008">
    <property type="protein sequence ID" value="MDM8156556.1"/>
    <property type="molecule type" value="Genomic_DNA"/>
</dbReference>
<name>A0ABT7UAA2_9FIRM</name>
<gene>
    <name evidence="1" type="ORF">QUV96_02760</name>
</gene>
<dbReference type="Proteomes" id="UP001529340">
    <property type="component" value="Unassembled WGS sequence"/>
</dbReference>
<comment type="caution">
    <text evidence="1">The sequence shown here is derived from an EMBL/GenBank/DDBJ whole genome shotgun (WGS) entry which is preliminary data.</text>
</comment>
<keyword evidence="2" id="KW-1185">Reference proteome</keyword>
<organism evidence="1 2">
    <name type="scientific">Amedibacillus dolichus</name>
    <dbReference type="NCBI Taxonomy" id="31971"/>
    <lineage>
        <taxon>Bacteria</taxon>
        <taxon>Bacillati</taxon>
        <taxon>Bacillota</taxon>
        <taxon>Erysipelotrichia</taxon>
        <taxon>Erysipelotrichales</taxon>
        <taxon>Erysipelotrichaceae</taxon>
        <taxon>Amedibacillus</taxon>
    </lineage>
</organism>
<evidence type="ECO:0000313" key="1">
    <source>
        <dbReference type="EMBL" id="MDM8156556.1"/>
    </source>
</evidence>
<reference evidence="1" key="1">
    <citation type="submission" date="2023-06" db="EMBL/GenBank/DDBJ databases">
        <title>Identification and characterization of horizontal gene transfer across gut microbiota members of farm animals based on homology search.</title>
        <authorList>
            <person name="Schwarzerova J."/>
            <person name="Nykrynova M."/>
            <person name="Jureckova K."/>
            <person name="Cejkova D."/>
            <person name="Rychlik I."/>
        </authorList>
    </citation>
    <scope>NUCLEOTIDE SEQUENCE</scope>
    <source>
        <strain evidence="1">ET39</strain>
    </source>
</reference>
<evidence type="ECO:0000313" key="2">
    <source>
        <dbReference type="Proteomes" id="UP001529340"/>
    </source>
</evidence>
<proteinExistence type="predicted"/>
<sequence>MGMWILIGLVVFGAGIAVGLSGRQSQHWFCCANCHCCFQVRWMMLLFSEHAFSDHLLTCPHCGHRGYCRDVGNRAFDRNIAYRSICSVCSSGADGADVKTL</sequence>
<accession>A0ABT7UAA2</accession>
<reference evidence="1" key="2">
    <citation type="submission" date="2023-06" db="EMBL/GenBank/DDBJ databases">
        <authorList>
            <person name="Zeman M."/>
            <person name="Kubasova T."/>
            <person name="Jahodarova E."/>
            <person name="Nykrynova M."/>
            <person name="Rychlik I."/>
        </authorList>
    </citation>
    <scope>NUCLEOTIDE SEQUENCE</scope>
    <source>
        <strain evidence="1">ET39</strain>
    </source>
</reference>
<dbReference type="RefSeq" id="WP_289607026.1">
    <property type="nucleotide sequence ID" value="NZ_JAUDCG010000008.1"/>
</dbReference>